<organism evidence="9 10">
    <name type="scientific">Octopus sinensis</name>
    <name type="common">East Asian common octopus</name>
    <dbReference type="NCBI Taxonomy" id="2607531"/>
    <lineage>
        <taxon>Eukaryota</taxon>
        <taxon>Metazoa</taxon>
        <taxon>Spiralia</taxon>
        <taxon>Lophotrochozoa</taxon>
        <taxon>Mollusca</taxon>
        <taxon>Cephalopoda</taxon>
        <taxon>Coleoidea</taxon>
        <taxon>Octopodiformes</taxon>
        <taxon>Octopoda</taxon>
        <taxon>Incirrata</taxon>
        <taxon>Octopodidae</taxon>
        <taxon>Octopus</taxon>
    </lineage>
</organism>
<evidence type="ECO:0000256" key="5">
    <source>
        <dbReference type="ARBA" id="ARBA00023128"/>
    </source>
</evidence>
<evidence type="ECO:0000259" key="8">
    <source>
        <dbReference type="PROSITE" id="PS51758"/>
    </source>
</evidence>
<dbReference type="KEGG" id="osn:115231275"/>
<evidence type="ECO:0000256" key="4">
    <source>
        <dbReference type="ARBA" id="ARBA00022989"/>
    </source>
</evidence>
<evidence type="ECO:0000256" key="7">
    <source>
        <dbReference type="PROSITE-ProRule" id="PRU01094"/>
    </source>
</evidence>
<dbReference type="AlphaFoldDB" id="A0A6P7TXP4"/>
<keyword evidence="5 7" id="KW-0496">Mitochondrion</keyword>
<dbReference type="InterPro" id="IPR033122">
    <property type="entry name" value="LETM1-like_RBD"/>
</dbReference>
<evidence type="ECO:0000313" key="11">
    <source>
        <dbReference type="RefSeq" id="XP_036354367.1"/>
    </source>
</evidence>
<dbReference type="GO" id="GO:0043022">
    <property type="term" value="F:ribosome binding"/>
    <property type="evidence" value="ECO:0007669"/>
    <property type="project" value="InterPro"/>
</dbReference>
<dbReference type="RefSeq" id="XP_029657199.1">
    <property type="nucleotide sequence ID" value="XM_029801339.2"/>
</dbReference>
<evidence type="ECO:0000256" key="1">
    <source>
        <dbReference type="ARBA" id="ARBA00004434"/>
    </source>
</evidence>
<evidence type="ECO:0000313" key="12">
    <source>
        <dbReference type="RefSeq" id="XP_036354369.1"/>
    </source>
</evidence>
<evidence type="ECO:0000256" key="3">
    <source>
        <dbReference type="ARBA" id="ARBA00022792"/>
    </source>
</evidence>
<dbReference type="PANTHER" id="PTHR14009:SF13">
    <property type="entry name" value="LETM1 DOMAIN-CONTAINING PROTEIN 1"/>
    <property type="match status" value="1"/>
</dbReference>
<dbReference type="GO" id="GO:0005743">
    <property type="term" value="C:mitochondrial inner membrane"/>
    <property type="evidence" value="ECO:0007669"/>
    <property type="project" value="UniProtKB-SubCell"/>
</dbReference>
<dbReference type="RefSeq" id="XP_036354369.1">
    <property type="nucleotide sequence ID" value="XM_036498476.1"/>
</dbReference>
<dbReference type="InterPro" id="IPR044202">
    <property type="entry name" value="LETM1/MDM38-like"/>
</dbReference>
<dbReference type="PANTHER" id="PTHR14009">
    <property type="entry name" value="LEUCINE ZIPPER-EF-HAND CONTAINING TRANSMEMBRANE PROTEIN"/>
    <property type="match status" value="1"/>
</dbReference>
<dbReference type="GO" id="GO:0030003">
    <property type="term" value="P:intracellular monoatomic cation homeostasis"/>
    <property type="evidence" value="ECO:0007669"/>
    <property type="project" value="TreeGrafter"/>
</dbReference>
<keyword evidence="3" id="KW-0999">Mitochondrion inner membrane</keyword>
<evidence type="ECO:0000313" key="9">
    <source>
        <dbReference type="Proteomes" id="UP000515154"/>
    </source>
</evidence>
<comment type="subcellular location">
    <subcellularLocation>
        <location evidence="1">Mitochondrion inner membrane</location>
        <topology evidence="1">Single-pass membrane protein</topology>
    </subcellularLocation>
</comment>
<dbReference type="Proteomes" id="UP000515154">
    <property type="component" value="Linkage group LG2"/>
</dbReference>
<evidence type="ECO:0000256" key="2">
    <source>
        <dbReference type="ARBA" id="ARBA00022692"/>
    </source>
</evidence>
<evidence type="ECO:0000256" key="6">
    <source>
        <dbReference type="ARBA" id="ARBA00023136"/>
    </source>
</evidence>
<dbReference type="PROSITE" id="PS51758">
    <property type="entry name" value="LETM1_RBD"/>
    <property type="match status" value="1"/>
</dbReference>
<gene>
    <name evidence="10 11 12" type="primary">LOC115231275</name>
</gene>
<sequence length="378" mass="44367">MVCFGPKVFLVRLFGAPSWYHNVIQFRLKSVSVTPAPAQWTVTTITKRWYHQPHPPDTVSPPGKLKRYLVDNCVRFAESYERFLEKRYPKVFEVYRMFKVGIRDFIADTRMYYNVTTELWTGKSLNCFSRKELEIYKQYPKDVWKVSPTLIISALPFANYVVFPIAYMYPKWFLSPHFWSDKHKEMIWGEILAKRMNHCSPVIYYLGSQCRHMDEENPLKEKLQLAISKLKQTHQLTVDEILTLKPLFEDYPCHINKISIAYLRQLAMCNGLSMRRSKLVDDTLLLHYIDLAMGREGIENLSSQDLAKACYDRFLNPVGVPHKEQLSHLCQWLEISKEVDENSLSLLLHLPVFLSYNQPSNHSLTKRSLQCAENETNK</sequence>
<dbReference type="RefSeq" id="XP_036354367.1">
    <property type="nucleotide sequence ID" value="XM_036498474.1"/>
</dbReference>
<keyword evidence="6" id="KW-0472">Membrane</keyword>
<dbReference type="Pfam" id="PF07766">
    <property type="entry name" value="LETM1_RBD"/>
    <property type="match status" value="1"/>
</dbReference>
<evidence type="ECO:0000313" key="10">
    <source>
        <dbReference type="RefSeq" id="XP_029657199.1"/>
    </source>
</evidence>
<reference evidence="10 11" key="1">
    <citation type="submission" date="2025-08" db="UniProtKB">
        <authorList>
            <consortium name="RefSeq"/>
        </authorList>
    </citation>
    <scope>IDENTIFICATION</scope>
</reference>
<name>A0A6P7TXP4_9MOLL</name>
<keyword evidence="4" id="KW-1133">Transmembrane helix</keyword>
<keyword evidence="2" id="KW-0812">Transmembrane</keyword>
<keyword evidence="9" id="KW-1185">Reference proteome</keyword>
<accession>A0A6P7TXP4</accession>
<feature type="domain" description="Letm1 RBD" evidence="8">
    <location>
        <begin position="190"/>
        <end position="378"/>
    </location>
</feature>
<proteinExistence type="predicted"/>
<protein>
    <submittedName>
        <fullName evidence="10 11">LETM1 domain-containing protein 1</fullName>
    </submittedName>
</protein>